<proteinExistence type="predicted"/>
<gene>
    <name evidence="3" type="ORF">B1B_15492</name>
</gene>
<dbReference type="InterPro" id="IPR052899">
    <property type="entry name" value="Class-I_DAHP_synthase"/>
</dbReference>
<feature type="domain" description="DAHP synthetase I/KDSA" evidence="2">
    <location>
        <begin position="1"/>
        <end position="57"/>
    </location>
</feature>
<evidence type="ECO:0000313" key="3">
    <source>
        <dbReference type="EMBL" id="EQD39190.1"/>
    </source>
</evidence>
<dbReference type="PANTHER" id="PTHR43018:SF2">
    <property type="entry name" value="PHOSPHO-2-DEHYDRO-3-DEOXYHEPTONATE ALDOLASE"/>
    <property type="match status" value="1"/>
</dbReference>
<dbReference type="Gene3D" id="3.20.20.70">
    <property type="entry name" value="Aldolase class I"/>
    <property type="match status" value="1"/>
</dbReference>
<name>T1ABH8_9ZZZZ</name>
<dbReference type="AlphaFoldDB" id="T1ABH8"/>
<reference evidence="3" key="2">
    <citation type="journal article" date="2014" name="ISME J.">
        <title>Microbial stratification in low pH oxic and suboxic macroscopic growths along an acid mine drainage.</title>
        <authorList>
            <person name="Mendez-Garcia C."/>
            <person name="Mesa V."/>
            <person name="Sprenger R.R."/>
            <person name="Richter M."/>
            <person name="Diez M.S."/>
            <person name="Solano J."/>
            <person name="Bargiela R."/>
            <person name="Golyshina O.V."/>
            <person name="Manteca A."/>
            <person name="Ramos J.L."/>
            <person name="Gallego J.R."/>
            <person name="Llorente I."/>
            <person name="Martins Dos Santos V.A."/>
            <person name="Jensen O.N."/>
            <person name="Pelaez A.I."/>
            <person name="Sanchez J."/>
            <person name="Ferrer M."/>
        </authorList>
    </citation>
    <scope>NUCLEOTIDE SEQUENCE</scope>
</reference>
<dbReference type="Pfam" id="PF00793">
    <property type="entry name" value="DAHP_synth_1"/>
    <property type="match status" value="1"/>
</dbReference>
<dbReference type="EMBL" id="AUZY01010306">
    <property type="protein sequence ID" value="EQD39190.1"/>
    <property type="molecule type" value="Genomic_DNA"/>
</dbReference>
<reference evidence="3" key="1">
    <citation type="submission" date="2013-08" db="EMBL/GenBank/DDBJ databases">
        <authorList>
            <person name="Mendez C."/>
            <person name="Richter M."/>
            <person name="Ferrer M."/>
            <person name="Sanchez J."/>
        </authorList>
    </citation>
    <scope>NUCLEOTIDE SEQUENCE</scope>
</reference>
<sequence>NRNYVESMALAAVASGADMLEIEVHNDPERALSDSKQQLSFDEFSRLARNARKLSEVIGSMH</sequence>
<protein>
    <submittedName>
        <fullName evidence="3">3-deoxy-7-phosphoheptulonate synthase</fullName>
    </submittedName>
</protein>
<evidence type="ECO:0000256" key="1">
    <source>
        <dbReference type="ARBA" id="ARBA00022679"/>
    </source>
</evidence>
<accession>T1ABH8</accession>
<evidence type="ECO:0000259" key="2">
    <source>
        <dbReference type="Pfam" id="PF00793"/>
    </source>
</evidence>
<feature type="non-terminal residue" evidence="3">
    <location>
        <position position="1"/>
    </location>
</feature>
<dbReference type="InterPro" id="IPR013785">
    <property type="entry name" value="Aldolase_TIM"/>
</dbReference>
<dbReference type="SUPFAM" id="SSF51569">
    <property type="entry name" value="Aldolase"/>
    <property type="match status" value="1"/>
</dbReference>
<dbReference type="InterPro" id="IPR006218">
    <property type="entry name" value="DAHP1/KDSA"/>
</dbReference>
<dbReference type="GO" id="GO:0016740">
    <property type="term" value="F:transferase activity"/>
    <property type="evidence" value="ECO:0007669"/>
    <property type="project" value="UniProtKB-KW"/>
</dbReference>
<dbReference type="PANTHER" id="PTHR43018">
    <property type="entry name" value="PHOSPHO-2-DEHYDRO-3-DEOXYHEPTONATE ALDOLASE"/>
    <property type="match status" value="1"/>
</dbReference>
<organism evidence="3">
    <name type="scientific">mine drainage metagenome</name>
    <dbReference type="NCBI Taxonomy" id="410659"/>
    <lineage>
        <taxon>unclassified sequences</taxon>
        <taxon>metagenomes</taxon>
        <taxon>ecological metagenomes</taxon>
    </lineage>
</organism>
<keyword evidence="1" id="KW-0808">Transferase</keyword>
<comment type="caution">
    <text evidence="3">The sequence shown here is derived from an EMBL/GenBank/DDBJ whole genome shotgun (WGS) entry which is preliminary data.</text>
</comment>